<comment type="caution">
    <text evidence="2">The sequence shown here is derived from an EMBL/GenBank/DDBJ whole genome shotgun (WGS) entry which is preliminary data.</text>
</comment>
<accession>A0A839EXJ4</accession>
<name>A0A839EXJ4_9GAMM</name>
<dbReference type="GO" id="GO:0015097">
    <property type="term" value="F:mercury ion transmembrane transporter activity"/>
    <property type="evidence" value="ECO:0007669"/>
    <property type="project" value="InterPro"/>
</dbReference>
<dbReference type="Pfam" id="PF03203">
    <property type="entry name" value="MerC"/>
    <property type="match status" value="1"/>
</dbReference>
<keyword evidence="1" id="KW-0472">Membrane</keyword>
<evidence type="ECO:0008006" key="4">
    <source>
        <dbReference type="Google" id="ProtNLM"/>
    </source>
</evidence>
<dbReference type="EMBL" id="JACGXL010000001">
    <property type="protein sequence ID" value="MBA8886472.1"/>
    <property type="molecule type" value="Genomic_DNA"/>
</dbReference>
<feature type="transmembrane region" description="Helical" evidence="1">
    <location>
        <begin position="78"/>
        <end position="96"/>
    </location>
</feature>
<evidence type="ECO:0000313" key="2">
    <source>
        <dbReference type="EMBL" id="MBA8886472.1"/>
    </source>
</evidence>
<gene>
    <name evidence="2" type="ORF">FHW12_000663</name>
</gene>
<keyword evidence="3" id="KW-1185">Reference proteome</keyword>
<dbReference type="InterPro" id="IPR004891">
    <property type="entry name" value="Mercury-R_MerC"/>
</dbReference>
<keyword evidence="1" id="KW-1133">Transmembrane helix</keyword>
<sequence length="138" mass="14840">MARRNPIRFAHLADRFGATASFVCALHCAALPLLLAVLPALGLGFLADHAFERGFIACASVLALASLAFGFRRHRRLRAFWFLVPGVVLLIAGIVIDIDGRPLVHALLVSLGGMLVALSHVTNLRLAHRHVHDAACGH</sequence>
<keyword evidence="1" id="KW-0812">Transmembrane</keyword>
<dbReference type="GO" id="GO:0016020">
    <property type="term" value="C:membrane"/>
    <property type="evidence" value="ECO:0007669"/>
    <property type="project" value="InterPro"/>
</dbReference>
<evidence type="ECO:0000313" key="3">
    <source>
        <dbReference type="Proteomes" id="UP000550401"/>
    </source>
</evidence>
<feature type="transmembrane region" description="Helical" evidence="1">
    <location>
        <begin position="102"/>
        <end position="121"/>
    </location>
</feature>
<protein>
    <recommendedName>
        <fullName evidence="4">MerC mercury resistance protein</fullName>
    </recommendedName>
</protein>
<reference evidence="2 3" key="1">
    <citation type="submission" date="2020-07" db="EMBL/GenBank/DDBJ databases">
        <title>Genomic Encyclopedia of Type Strains, Phase IV (KMG-V): Genome sequencing to study the core and pangenomes of soil and plant-associated prokaryotes.</title>
        <authorList>
            <person name="Whitman W."/>
        </authorList>
    </citation>
    <scope>NUCLEOTIDE SEQUENCE [LARGE SCALE GENOMIC DNA]</scope>
    <source>
        <strain evidence="2 3">RH2WT43</strain>
    </source>
</reference>
<evidence type="ECO:0000256" key="1">
    <source>
        <dbReference type="SAM" id="Phobius"/>
    </source>
</evidence>
<organism evidence="2 3">
    <name type="scientific">Dokdonella fugitiva</name>
    <dbReference type="NCBI Taxonomy" id="328517"/>
    <lineage>
        <taxon>Bacteria</taxon>
        <taxon>Pseudomonadati</taxon>
        <taxon>Pseudomonadota</taxon>
        <taxon>Gammaproteobacteria</taxon>
        <taxon>Lysobacterales</taxon>
        <taxon>Rhodanobacteraceae</taxon>
        <taxon>Dokdonella</taxon>
    </lineage>
</organism>
<dbReference type="Proteomes" id="UP000550401">
    <property type="component" value="Unassembled WGS sequence"/>
</dbReference>
<feature type="transmembrane region" description="Helical" evidence="1">
    <location>
        <begin position="53"/>
        <end position="71"/>
    </location>
</feature>
<dbReference type="AlphaFoldDB" id="A0A839EXJ4"/>
<proteinExistence type="predicted"/>
<feature type="transmembrane region" description="Helical" evidence="1">
    <location>
        <begin position="20"/>
        <end position="47"/>
    </location>
</feature>
<dbReference type="RefSeq" id="WP_259392806.1">
    <property type="nucleotide sequence ID" value="NZ_JACGXL010000001.1"/>
</dbReference>